<evidence type="ECO:0000256" key="8">
    <source>
        <dbReference type="ARBA" id="ARBA00025684"/>
    </source>
</evidence>
<dbReference type="InterPro" id="IPR020588">
    <property type="entry name" value="RecA_ATP-bd"/>
</dbReference>
<evidence type="ECO:0000256" key="7">
    <source>
        <dbReference type="ARBA" id="ARBA00023172"/>
    </source>
</evidence>
<dbReference type="Proteomes" id="UP000006681">
    <property type="component" value="Chromosome"/>
</dbReference>
<dbReference type="PANTHER" id="PTHR22942">
    <property type="entry name" value="RECA/RAD51/RADA DNA STRAND-PAIRING FAMILY MEMBER"/>
    <property type="match status" value="1"/>
</dbReference>
<feature type="domain" description="RecA family profile 2" evidence="12">
    <location>
        <begin position="329"/>
        <end position="388"/>
    </location>
</feature>
<dbReference type="NCBIfam" id="NF003301">
    <property type="entry name" value="PRK04301.1"/>
    <property type="match status" value="1"/>
</dbReference>
<dbReference type="FunFam" id="3.40.50.300:FF:002052">
    <property type="entry name" value="DNA repair protein RAD51 homolog"/>
    <property type="match status" value="1"/>
</dbReference>
<dbReference type="STRING" id="572478.Vdis_2513"/>
<dbReference type="HOGENOM" id="CLU_041732_0_0_2"/>
<dbReference type="PANTHER" id="PTHR22942:SF30">
    <property type="entry name" value="MEIOTIC RECOMBINATION PROTEIN DMC1_LIM15 HOMOLOG"/>
    <property type="match status" value="1"/>
</dbReference>
<evidence type="ECO:0000256" key="3">
    <source>
        <dbReference type="ARBA" id="ARBA00022741"/>
    </source>
</evidence>
<dbReference type="NCBIfam" id="TIGR02236">
    <property type="entry name" value="recomb_radA"/>
    <property type="match status" value="1"/>
</dbReference>
<keyword evidence="4 9" id="KW-0227">DNA damage</keyword>
<keyword evidence="7 9" id="KW-0233">DNA recombination</keyword>
<evidence type="ECO:0000256" key="6">
    <source>
        <dbReference type="ARBA" id="ARBA00023125"/>
    </source>
</evidence>
<evidence type="ECO:0000259" key="11">
    <source>
        <dbReference type="PROSITE" id="PS50162"/>
    </source>
</evidence>
<reference evidence="14" key="2">
    <citation type="journal article" date="2010" name="Stand. Genomic Sci.">
        <title>Complete genome sequence of Vulcanisaeta distributa type strain (IC-017T).</title>
        <authorList>
            <person name="Mavromatis K."/>
            <person name="Sikorski J."/>
            <person name="Pabst E."/>
            <person name="Teshima H."/>
            <person name="Lapidus A."/>
            <person name="Lucas S."/>
            <person name="Nolan M."/>
            <person name="Glavina Del Rio T."/>
            <person name="Cheng J."/>
            <person name="Bruce D."/>
            <person name="Goodwin L."/>
            <person name="Pitluck S."/>
            <person name="Liolios K."/>
            <person name="Ivanova N."/>
            <person name="Mikhailova N."/>
            <person name="Pati A."/>
            <person name="Chen A."/>
            <person name="Palaniappan K."/>
            <person name="Land M."/>
            <person name="Hauser L."/>
            <person name="Chang Y."/>
            <person name="Jeffries C."/>
            <person name="Rohde M."/>
            <person name="Spring S."/>
            <person name="Goker M."/>
            <person name="Wirth R."/>
            <person name="Woyke T."/>
            <person name="Bristow J."/>
            <person name="Eisen J."/>
            <person name="Markowitz V."/>
            <person name="Hugenholtz P."/>
            <person name="Klenk H."/>
            <person name="Kyrpides N."/>
        </authorList>
    </citation>
    <scope>NUCLEOTIDE SEQUENCE [LARGE SCALE GENOMIC DNA]</scope>
    <source>
        <strain evidence="14">DSM 14429 / JCM 11212 / NBRC 100878 / IC-017</strain>
    </source>
</reference>
<accession>E1QS46</accession>
<dbReference type="InterPro" id="IPR011938">
    <property type="entry name" value="DNA_recomb/repair_RadA"/>
</dbReference>
<evidence type="ECO:0000313" key="13">
    <source>
        <dbReference type="EMBL" id="ADN51878.1"/>
    </source>
</evidence>
<dbReference type="Gene3D" id="3.40.50.300">
    <property type="entry name" value="P-loop containing nucleotide triphosphate hydrolases"/>
    <property type="match status" value="1"/>
</dbReference>
<keyword evidence="6 9" id="KW-0238">DNA-binding</keyword>
<keyword evidence="14" id="KW-1185">Reference proteome</keyword>
<dbReference type="eggNOG" id="arCOG00415">
    <property type="taxonomic scope" value="Archaea"/>
</dbReference>
<dbReference type="KEGG" id="vdi:Vdis_2513"/>
<evidence type="ECO:0000256" key="9">
    <source>
        <dbReference type="HAMAP-Rule" id="MF_00348"/>
    </source>
</evidence>
<dbReference type="InterPro" id="IPR020587">
    <property type="entry name" value="RecA_monomer-monomer_interface"/>
</dbReference>
<feature type="binding site" evidence="9">
    <location>
        <begin position="182"/>
        <end position="189"/>
    </location>
    <ligand>
        <name>ATP</name>
        <dbReference type="ChEBI" id="CHEBI:30616"/>
    </ligand>
</feature>
<keyword evidence="3 9" id="KW-0547">Nucleotide-binding</keyword>
<dbReference type="PROSITE" id="PS50163">
    <property type="entry name" value="RECA_3"/>
    <property type="match status" value="1"/>
</dbReference>
<dbReference type="EMBL" id="CP002100">
    <property type="protein sequence ID" value="ADN51878.1"/>
    <property type="molecule type" value="Genomic_DNA"/>
</dbReference>
<dbReference type="InterPro" id="IPR027417">
    <property type="entry name" value="P-loop_NTPase"/>
</dbReference>
<reference evidence="13 14" key="1">
    <citation type="journal article" date="2010" name="Stand. Genomic Sci.">
        <title>Complete genome sequence of Vulcanisaeta distributa type strain (IC-017).</title>
        <authorList>
            <person name="Mavromatis K."/>
            <person name="Sikorski J."/>
            <person name="Pabst E."/>
            <person name="Teshima H."/>
            <person name="Lapidus A."/>
            <person name="Lucas S."/>
            <person name="Nolan M."/>
            <person name="Glavina Del Rio T."/>
            <person name="Cheng J.F."/>
            <person name="Bruce D."/>
            <person name="Goodwin L."/>
            <person name="Pitluck S."/>
            <person name="Liolios K."/>
            <person name="Ivanova N."/>
            <person name="Mikhailova N."/>
            <person name="Pati A."/>
            <person name="Chen A."/>
            <person name="Palaniappan K."/>
            <person name="Land M."/>
            <person name="Hauser L."/>
            <person name="Chang Y.J."/>
            <person name="Jeffries C.D."/>
            <person name="Rohde M."/>
            <person name="Spring S."/>
            <person name="Goker M."/>
            <person name="Wirth R."/>
            <person name="Woyke T."/>
            <person name="Bristow J."/>
            <person name="Eisen J.A."/>
            <person name="Markowitz V."/>
            <person name="Hugenholtz P."/>
            <person name="Klenk H.P."/>
            <person name="Kyrpides N.C."/>
        </authorList>
    </citation>
    <scope>NUCLEOTIDE SEQUENCE [LARGE SCALE GENOMIC DNA]</scope>
    <source>
        <strain evidence="14">DSM 14429 / JCM 11212 / NBRC 100878 / IC-017</strain>
    </source>
</reference>
<evidence type="ECO:0000259" key="12">
    <source>
        <dbReference type="PROSITE" id="PS50163"/>
    </source>
</evidence>
<dbReference type="GO" id="GO:0140664">
    <property type="term" value="F:ATP-dependent DNA damage sensor activity"/>
    <property type="evidence" value="ECO:0007669"/>
    <property type="project" value="InterPro"/>
</dbReference>
<feature type="region of interest" description="Disordered" evidence="10">
    <location>
        <begin position="39"/>
        <end position="64"/>
    </location>
</feature>
<dbReference type="Pfam" id="PF08423">
    <property type="entry name" value="Rad51"/>
    <property type="match status" value="1"/>
</dbReference>
<dbReference type="SUPFAM" id="SSF47794">
    <property type="entry name" value="Rad51 N-terminal domain-like"/>
    <property type="match status" value="1"/>
</dbReference>
<protein>
    <recommendedName>
        <fullName evidence="2 9">DNA repair and recombination protein RadA</fullName>
    </recommendedName>
</protein>
<dbReference type="Pfam" id="PF14520">
    <property type="entry name" value="HHH_5"/>
    <property type="match status" value="1"/>
</dbReference>
<evidence type="ECO:0000256" key="10">
    <source>
        <dbReference type="SAM" id="MobiDB-lite"/>
    </source>
</evidence>
<dbReference type="InterPro" id="IPR013632">
    <property type="entry name" value="Rad51_C"/>
</dbReference>
<dbReference type="InterPro" id="IPR003593">
    <property type="entry name" value="AAA+_ATPase"/>
</dbReference>
<evidence type="ECO:0000256" key="5">
    <source>
        <dbReference type="ARBA" id="ARBA00022840"/>
    </source>
</evidence>
<organism evidence="13 14">
    <name type="scientific">Vulcanisaeta distributa (strain DSM 14429 / JCM 11212 / NBRC 100878 / IC-017)</name>
    <dbReference type="NCBI Taxonomy" id="572478"/>
    <lineage>
        <taxon>Archaea</taxon>
        <taxon>Thermoproteota</taxon>
        <taxon>Thermoprotei</taxon>
        <taxon>Thermoproteales</taxon>
        <taxon>Thermoproteaceae</taxon>
        <taxon>Vulcanisaeta</taxon>
    </lineage>
</organism>
<dbReference type="SMART" id="SM00382">
    <property type="entry name" value="AAA"/>
    <property type="match status" value="1"/>
</dbReference>
<evidence type="ECO:0000256" key="1">
    <source>
        <dbReference type="ARBA" id="ARBA00008050"/>
    </source>
</evidence>
<dbReference type="HAMAP" id="MF_00348">
    <property type="entry name" value="RadA_arch"/>
    <property type="match status" value="1"/>
</dbReference>
<feature type="domain" description="RecA family profile 1" evidence="11">
    <location>
        <begin position="153"/>
        <end position="324"/>
    </location>
</feature>
<evidence type="ECO:0000256" key="4">
    <source>
        <dbReference type="ARBA" id="ARBA00022763"/>
    </source>
</evidence>
<comment type="function">
    <text evidence="8 9">Involved in DNA repair and in homologous recombination. Binds and assemble on single-stranded DNA to form a nucleoprotein filament. Hydrolyzes ATP in a ssDNA-dependent manner and promotes DNA strand exchange between homologous DNA molecules.</text>
</comment>
<dbReference type="Gene3D" id="1.10.150.20">
    <property type="entry name" value="5' to 3' exonuclease, C-terminal subdomain"/>
    <property type="match status" value="1"/>
</dbReference>
<dbReference type="GO" id="GO:0006310">
    <property type="term" value="P:DNA recombination"/>
    <property type="evidence" value="ECO:0007669"/>
    <property type="project" value="UniProtKB-UniRule"/>
</dbReference>
<name>E1QS46_VULDI</name>
<proteinExistence type="inferred from homology"/>
<keyword evidence="5 9" id="KW-0067">ATP-binding</keyword>
<dbReference type="InterPro" id="IPR010995">
    <property type="entry name" value="DNA_repair_Rad51/TF_NusA_a-hlx"/>
</dbReference>
<dbReference type="GO" id="GO:0005524">
    <property type="term" value="F:ATP binding"/>
    <property type="evidence" value="ECO:0007669"/>
    <property type="project" value="UniProtKB-UniRule"/>
</dbReference>
<evidence type="ECO:0000313" key="14">
    <source>
        <dbReference type="Proteomes" id="UP000006681"/>
    </source>
</evidence>
<dbReference type="GO" id="GO:0006281">
    <property type="term" value="P:DNA repair"/>
    <property type="evidence" value="ECO:0007669"/>
    <property type="project" value="UniProtKB-UniRule"/>
</dbReference>
<dbReference type="AlphaFoldDB" id="E1QS46"/>
<gene>
    <name evidence="9" type="primary">radA</name>
    <name evidence="13" type="ordered locus">Vdis_2513</name>
</gene>
<sequence>MFGLGLGLVFGELLASPLLSFLSNNHLFLVENMPKGRKKVQEQEVEEEKEEPVEEIEDTGEEGGEKGTVVTATVSGYPVIDVEEIEGVGRVTAQKLREAGYNTARDVAFASVKELAEILGSEDRAKQIIAAAQKLIGLTPFITAYELYEKRRGIRRISTGVKSLDELLGGGIETKAITELVGEFGSGKTQLCHQLSVMVQLPEDKGGLKAKALYVDTENTFRPERIMQMAKYRGLDPQEALKNILYARAYNSDHQMMIIEESKKIIEKENIGLIVIDSLVAHFRSEYPGRENLAERQQKLNHHIAQLLRIADIYNVAVVVTNQVVAQPDVFFGNPLKPAGGNVIAHGATYRVWLRKGKENVRIAKIFDSPYHPEREVTFRITEEGVVD</sequence>
<comment type="similarity">
    <text evidence="1 9">Belongs to the eukaryotic RecA-like protein family.</text>
</comment>
<dbReference type="SUPFAM" id="SSF52540">
    <property type="entry name" value="P-loop containing nucleoside triphosphate hydrolases"/>
    <property type="match status" value="1"/>
</dbReference>
<feature type="compositionally biased region" description="Acidic residues" evidence="10">
    <location>
        <begin position="43"/>
        <end position="62"/>
    </location>
</feature>
<dbReference type="PROSITE" id="PS50162">
    <property type="entry name" value="RECA_2"/>
    <property type="match status" value="1"/>
</dbReference>
<dbReference type="GO" id="GO:0003684">
    <property type="term" value="F:damaged DNA binding"/>
    <property type="evidence" value="ECO:0007669"/>
    <property type="project" value="UniProtKB-UniRule"/>
</dbReference>
<evidence type="ECO:0000256" key="2">
    <source>
        <dbReference type="ARBA" id="ARBA00018144"/>
    </source>
</evidence>